<protein>
    <submittedName>
        <fullName evidence="1">Uncharacterized protein</fullName>
    </submittedName>
</protein>
<proteinExistence type="predicted"/>
<comment type="caution">
    <text evidence="1">The sequence shown here is derived from an EMBL/GenBank/DDBJ whole genome shotgun (WGS) entry which is preliminary data.</text>
</comment>
<evidence type="ECO:0000313" key="1">
    <source>
        <dbReference type="EMBL" id="GFT20018.1"/>
    </source>
</evidence>
<evidence type="ECO:0000313" key="2">
    <source>
        <dbReference type="Proteomes" id="UP000887013"/>
    </source>
</evidence>
<gene>
    <name evidence="1" type="ORF">NPIL_84361</name>
</gene>
<dbReference type="EMBL" id="BMAW01010703">
    <property type="protein sequence ID" value="GFT20018.1"/>
    <property type="molecule type" value="Genomic_DNA"/>
</dbReference>
<keyword evidence="2" id="KW-1185">Reference proteome</keyword>
<reference evidence="1" key="1">
    <citation type="submission" date="2020-08" db="EMBL/GenBank/DDBJ databases">
        <title>Multicomponent nature underlies the extraordinary mechanical properties of spider dragline silk.</title>
        <authorList>
            <person name="Kono N."/>
            <person name="Nakamura H."/>
            <person name="Mori M."/>
            <person name="Yoshida Y."/>
            <person name="Ohtoshi R."/>
            <person name="Malay A.D."/>
            <person name="Moran D.A.P."/>
            <person name="Tomita M."/>
            <person name="Numata K."/>
            <person name="Arakawa K."/>
        </authorList>
    </citation>
    <scope>NUCLEOTIDE SEQUENCE</scope>
</reference>
<name>A0A8X6NKM8_NEPPI</name>
<organism evidence="1 2">
    <name type="scientific">Nephila pilipes</name>
    <name type="common">Giant wood spider</name>
    <name type="synonym">Nephila maculata</name>
    <dbReference type="NCBI Taxonomy" id="299642"/>
    <lineage>
        <taxon>Eukaryota</taxon>
        <taxon>Metazoa</taxon>
        <taxon>Ecdysozoa</taxon>
        <taxon>Arthropoda</taxon>
        <taxon>Chelicerata</taxon>
        <taxon>Arachnida</taxon>
        <taxon>Araneae</taxon>
        <taxon>Araneomorphae</taxon>
        <taxon>Entelegynae</taxon>
        <taxon>Araneoidea</taxon>
        <taxon>Nephilidae</taxon>
        <taxon>Nephila</taxon>
    </lineage>
</organism>
<dbReference type="Proteomes" id="UP000887013">
    <property type="component" value="Unassembled WGS sequence"/>
</dbReference>
<feature type="non-terminal residue" evidence="1">
    <location>
        <position position="1"/>
    </location>
</feature>
<accession>A0A8X6NKM8</accession>
<dbReference type="AlphaFoldDB" id="A0A8X6NKM8"/>
<sequence length="55" mass="6379">MVLTLVLNLTELNLYDHVNCMYVRKCLPAEAFPHEETIGLAEDMTKKFRKASEDH</sequence>